<evidence type="ECO:0000313" key="2">
    <source>
        <dbReference type="EMBL" id="WMV14027.1"/>
    </source>
</evidence>
<dbReference type="PANTHER" id="PTHR37984">
    <property type="entry name" value="PROTEIN CBG26694"/>
    <property type="match status" value="1"/>
</dbReference>
<protein>
    <recommendedName>
        <fullName evidence="1">Integrase zinc-binding domain-containing protein</fullName>
    </recommendedName>
</protein>
<dbReference type="Gene3D" id="3.10.10.10">
    <property type="entry name" value="HIV Type 1 Reverse Transcriptase, subunit A, domain 1"/>
    <property type="match status" value="1"/>
</dbReference>
<dbReference type="AlphaFoldDB" id="A0AAF0Q063"/>
<sequence>MIHPTLRVSFLKPFHEDVEDPTRSATRCAPHIVRMQFAEQLEKILDHQTLGQRKISENRVFEAFVGIRAETFDWKLDGVMIMNDGNLGFIKGNHHFGKAGKVAKNKGPLLSAISVSKGLRMGEETFFVALVELKSDITVEARYRMAPEELVELHKQLNALLDAGLIQPSIAPYDTPFLFQKEQGEMLRMCVDYRALNKTDNVENIFFKTQKKLSPKHAKWQEFLAEYDFTWEHKSGKHNQVADALNRKEVFVASYSISKLEADFVDRFRLEDGGGMRKDMMKEAHDTTWFVRLGVERMLALLYRVYFWPKIEDDIEAYVKTCHVS</sequence>
<accession>A0AAF0Q063</accession>
<gene>
    <name evidence="2" type="ORF">MTR67_007412</name>
</gene>
<name>A0AAF0Q063_SOLVR</name>
<dbReference type="PANTHER" id="PTHR37984:SF15">
    <property type="entry name" value="INTEGRASE CATALYTIC DOMAIN-CONTAINING PROTEIN"/>
    <property type="match status" value="1"/>
</dbReference>
<dbReference type="Gene3D" id="1.10.340.70">
    <property type="match status" value="1"/>
</dbReference>
<dbReference type="SUPFAM" id="SSF56672">
    <property type="entry name" value="DNA/RNA polymerases"/>
    <property type="match status" value="1"/>
</dbReference>
<proteinExistence type="predicted"/>
<dbReference type="Pfam" id="PF17921">
    <property type="entry name" value="Integrase_H2C2"/>
    <property type="match status" value="1"/>
</dbReference>
<dbReference type="EMBL" id="CP133613">
    <property type="protein sequence ID" value="WMV14027.1"/>
    <property type="molecule type" value="Genomic_DNA"/>
</dbReference>
<dbReference type="Proteomes" id="UP001234989">
    <property type="component" value="Chromosome 2"/>
</dbReference>
<organism evidence="2 3">
    <name type="scientific">Solanum verrucosum</name>
    <dbReference type="NCBI Taxonomy" id="315347"/>
    <lineage>
        <taxon>Eukaryota</taxon>
        <taxon>Viridiplantae</taxon>
        <taxon>Streptophyta</taxon>
        <taxon>Embryophyta</taxon>
        <taxon>Tracheophyta</taxon>
        <taxon>Spermatophyta</taxon>
        <taxon>Magnoliopsida</taxon>
        <taxon>eudicotyledons</taxon>
        <taxon>Gunneridae</taxon>
        <taxon>Pentapetalae</taxon>
        <taxon>asterids</taxon>
        <taxon>lamiids</taxon>
        <taxon>Solanales</taxon>
        <taxon>Solanaceae</taxon>
        <taxon>Solanoideae</taxon>
        <taxon>Solaneae</taxon>
        <taxon>Solanum</taxon>
    </lineage>
</organism>
<reference evidence="2" key="1">
    <citation type="submission" date="2023-08" db="EMBL/GenBank/DDBJ databases">
        <title>A de novo genome assembly of Solanum verrucosum Schlechtendal, a Mexican diploid species geographically isolated from the other diploid A-genome species in potato relatives.</title>
        <authorList>
            <person name="Hosaka K."/>
        </authorList>
    </citation>
    <scope>NUCLEOTIDE SEQUENCE</scope>
    <source>
        <tissue evidence="2">Young leaves</tissue>
    </source>
</reference>
<dbReference type="InterPro" id="IPR043502">
    <property type="entry name" value="DNA/RNA_pol_sf"/>
</dbReference>
<keyword evidence="3" id="KW-1185">Reference proteome</keyword>
<evidence type="ECO:0000259" key="1">
    <source>
        <dbReference type="Pfam" id="PF17921"/>
    </source>
</evidence>
<evidence type="ECO:0000313" key="3">
    <source>
        <dbReference type="Proteomes" id="UP001234989"/>
    </source>
</evidence>
<feature type="domain" description="Integrase zinc-binding" evidence="1">
    <location>
        <begin position="276"/>
        <end position="323"/>
    </location>
</feature>
<dbReference type="InterPro" id="IPR041588">
    <property type="entry name" value="Integrase_H2C2"/>
</dbReference>
<dbReference type="InterPro" id="IPR050951">
    <property type="entry name" value="Retrovirus_Pol_polyprotein"/>
</dbReference>